<dbReference type="RefSeq" id="WP_189482711.1">
    <property type="nucleotide sequence ID" value="NZ_BMYR01000007.1"/>
</dbReference>
<feature type="domain" description="DUF1731" evidence="3">
    <location>
        <begin position="246"/>
        <end position="292"/>
    </location>
</feature>
<keyword evidence="5" id="KW-1185">Reference proteome</keyword>
<accession>A0ABQ2WNA8</accession>
<comment type="similarity">
    <text evidence="1">Belongs to the NAD(P)-dependent epimerase/dehydratase family. SDR39U1 subfamily.</text>
</comment>
<evidence type="ECO:0000256" key="1">
    <source>
        <dbReference type="ARBA" id="ARBA00009353"/>
    </source>
</evidence>
<dbReference type="InterPro" id="IPR010099">
    <property type="entry name" value="SDR39U1"/>
</dbReference>
<dbReference type="InterPro" id="IPR013549">
    <property type="entry name" value="DUF1731"/>
</dbReference>
<dbReference type="EMBL" id="BMYR01000007">
    <property type="protein sequence ID" value="GGW62489.1"/>
    <property type="molecule type" value="Genomic_DNA"/>
</dbReference>
<protein>
    <submittedName>
        <fullName evidence="4">Epimerase</fullName>
    </submittedName>
</protein>
<dbReference type="CDD" id="cd05242">
    <property type="entry name" value="SDR_a8"/>
    <property type="match status" value="1"/>
</dbReference>
<dbReference type="Gene3D" id="3.40.50.720">
    <property type="entry name" value="NAD(P)-binding Rossmann-like Domain"/>
    <property type="match status" value="1"/>
</dbReference>
<evidence type="ECO:0000259" key="3">
    <source>
        <dbReference type="Pfam" id="PF08338"/>
    </source>
</evidence>
<evidence type="ECO:0000313" key="5">
    <source>
        <dbReference type="Proteomes" id="UP000634667"/>
    </source>
</evidence>
<sequence>MNILITGGTGLIGSALVRLWQADNKLWVLSRTERKSNHDNLTYITRLQQVDFNTLDAVVNLAGEPIANKRWSDAQKTAICQSRWQITDDISQLIQQAETPPKVFISGSAIGYYGRQDAQEITEDYQAFFPEFSHDICAKWENLAMQASNPATRVCLLRTGIVLSDEGGALRKMLPPFKLGLGGVIGSGTQYMSWVHLDDMVALIDFTLKHSKLSGPINAVAPKAVTNKVFTQALASRIKRPALLPMPAFMAKLAFGEMSEILLYGQRVVPKKLLDAGFYFRYPQLAQALAALDL</sequence>
<dbReference type="PANTHER" id="PTHR11092">
    <property type="entry name" value="SUGAR NUCLEOTIDE EPIMERASE RELATED"/>
    <property type="match status" value="1"/>
</dbReference>
<comment type="caution">
    <text evidence="4">The sequence shown here is derived from an EMBL/GenBank/DDBJ whole genome shotgun (WGS) entry which is preliminary data.</text>
</comment>
<proteinExistence type="inferred from homology"/>
<feature type="domain" description="NAD-dependent epimerase/dehydratase" evidence="2">
    <location>
        <begin position="3"/>
        <end position="211"/>
    </location>
</feature>
<dbReference type="Proteomes" id="UP000634667">
    <property type="component" value="Unassembled WGS sequence"/>
</dbReference>
<dbReference type="Pfam" id="PF01370">
    <property type="entry name" value="Epimerase"/>
    <property type="match status" value="1"/>
</dbReference>
<dbReference type="Pfam" id="PF08338">
    <property type="entry name" value="DUF1731"/>
    <property type="match status" value="1"/>
</dbReference>
<organism evidence="4 5">
    <name type="scientific">Alishewanella tabrizica</name>
    <dbReference type="NCBI Taxonomy" id="671278"/>
    <lineage>
        <taxon>Bacteria</taxon>
        <taxon>Pseudomonadati</taxon>
        <taxon>Pseudomonadota</taxon>
        <taxon>Gammaproteobacteria</taxon>
        <taxon>Alteromonadales</taxon>
        <taxon>Alteromonadaceae</taxon>
        <taxon>Alishewanella</taxon>
    </lineage>
</organism>
<evidence type="ECO:0000259" key="2">
    <source>
        <dbReference type="Pfam" id="PF01370"/>
    </source>
</evidence>
<reference evidence="5" key="1">
    <citation type="journal article" date="2019" name="Int. J. Syst. Evol. Microbiol.">
        <title>The Global Catalogue of Microorganisms (GCM) 10K type strain sequencing project: providing services to taxonomists for standard genome sequencing and annotation.</title>
        <authorList>
            <consortium name="The Broad Institute Genomics Platform"/>
            <consortium name="The Broad Institute Genome Sequencing Center for Infectious Disease"/>
            <person name="Wu L."/>
            <person name="Ma J."/>
        </authorList>
    </citation>
    <scope>NUCLEOTIDE SEQUENCE [LARGE SCALE GENOMIC DNA]</scope>
    <source>
        <strain evidence="5">KCTC 23723</strain>
    </source>
</reference>
<dbReference type="NCBIfam" id="TIGR01777">
    <property type="entry name" value="yfcH"/>
    <property type="match status" value="1"/>
</dbReference>
<dbReference type="InterPro" id="IPR001509">
    <property type="entry name" value="Epimerase_deHydtase"/>
</dbReference>
<name>A0ABQ2WNA8_9ALTE</name>
<dbReference type="SUPFAM" id="SSF51735">
    <property type="entry name" value="NAD(P)-binding Rossmann-fold domains"/>
    <property type="match status" value="1"/>
</dbReference>
<dbReference type="PANTHER" id="PTHR11092:SF0">
    <property type="entry name" value="EPIMERASE FAMILY PROTEIN SDR39U1"/>
    <property type="match status" value="1"/>
</dbReference>
<evidence type="ECO:0000313" key="4">
    <source>
        <dbReference type="EMBL" id="GGW62489.1"/>
    </source>
</evidence>
<gene>
    <name evidence="4" type="ORF">GCM10008111_18070</name>
</gene>
<dbReference type="InterPro" id="IPR036291">
    <property type="entry name" value="NAD(P)-bd_dom_sf"/>
</dbReference>